<dbReference type="Proteomes" id="UP001258945">
    <property type="component" value="Unassembled WGS sequence"/>
</dbReference>
<dbReference type="PANTHER" id="PTHR33608:SF6">
    <property type="entry name" value="BLL2464 PROTEIN"/>
    <property type="match status" value="1"/>
</dbReference>
<comment type="caution">
    <text evidence="3">The sequence shown here is derived from an EMBL/GenBank/DDBJ whole genome shotgun (WGS) entry which is preliminary data.</text>
</comment>
<feature type="domain" description="DUF58" evidence="2">
    <location>
        <begin position="75"/>
        <end position="271"/>
    </location>
</feature>
<dbReference type="InterPro" id="IPR002881">
    <property type="entry name" value="DUF58"/>
</dbReference>
<name>A0ABU3MB81_9PROT</name>
<sequence>MALGLFRSGSAAGSSGGGGKPGPDSGSAIDRAARAEAAAGALPPLLVAAERVAATVMQGVHGRRRPGQGDAFWQFRPFVSGDSLARMDWRQSAKTDRLFVRETEWEAAQTVGLWRDAGPGMDWSGSPGRATKRERAELLLLALGALLLRGGERLRLFGDGRALAGRGALPVLAEALARHTDPPRDQRLPRHARAVLLGDFLAPLEETRSAVSALAAQGVHGHLVQVLDPAEESLPFAGRVRFEALSGGDTTLVPRVEGIRELYAERLAAHRDGLAAIARAAGWNLLVHRTDQPPEAALLALWQALAPARGGGRGGA</sequence>
<evidence type="ECO:0000313" key="4">
    <source>
        <dbReference type="Proteomes" id="UP001258945"/>
    </source>
</evidence>
<evidence type="ECO:0000256" key="1">
    <source>
        <dbReference type="SAM" id="MobiDB-lite"/>
    </source>
</evidence>
<feature type="region of interest" description="Disordered" evidence="1">
    <location>
        <begin position="1"/>
        <end position="28"/>
    </location>
</feature>
<proteinExistence type="predicted"/>
<dbReference type="RefSeq" id="WP_314280286.1">
    <property type="nucleotide sequence ID" value="NZ_JAVVDO010000003.1"/>
</dbReference>
<keyword evidence="4" id="KW-1185">Reference proteome</keyword>
<reference evidence="3 4" key="1">
    <citation type="journal article" date="2019" name="Microb. Pathog.">
        <title>Comparison of VITEK 2, MALDI-TOF MS, 16S rRNA gene sequencing, and whole-genome sequencing for identification of Roseomonas mucosa.</title>
        <authorList>
            <person name="Rudolph W.W."/>
            <person name="Gunzer F."/>
            <person name="Trauth M."/>
            <person name="Bunk B."/>
            <person name="Bigge R."/>
            <person name="Schrottner P."/>
        </authorList>
    </citation>
    <scope>NUCLEOTIDE SEQUENCE [LARGE SCALE GENOMIC DNA]</scope>
    <source>
        <strain evidence="3 4">DSM 103800</strain>
    </source>
</reference>
<protein>
    <submittedName>
        <fullName evidence="3">DUF58 domain-containing protein</fullName>
    </submittedName>
</protein>
<gene>
    <name evidence="3" type="ORF">RQ831_03695</name>
</gene>
<dbReference type="EMBL" id="JAVVDO010000003">
    <property type="protein sequence ID" value="MDT8330144.1"/>
    <property type="molecule type" value="Genomic_DNA"/>
</dbReference>
<accession>A0ABU3MB81</accession>
<evidence type="ECO:0000259" key="2">
    <source>
        <dbReference type="Pfam" id="PF01882"/>
    </source>
</evidence>
<organism evidence="3 4">
    <name type="scientific">Roseomonas gilardii</name>
    <dbReference type="NCBI Taxonomy" id="257708"/>
    <lineage>
        <taxon>Bacteria</taxon>
        <taxon>Pseudomonadati</taxon>
        <taxon>Pseudomonadota</taxon>
        <taxon>Alphaproteobacteria</taxon>
        <taxon>Acetobacterales</taxon>
        <taxon>Roseomonadaceae</taxon>
        <taxon>Roseomonas</taxon>
    </lineage>
</organism>
<dbReference type="Pfam" id="PF01882">
    <property type="entry name" value="DUF58"/>
    <property type="match status" value="1"/>
</dbReference>
<evidence type="ECO:0000313" key="3">
    <source>
        <dbReference type="EMBL" id="MDT8330144.1"/>
    </source>
</evidence>
<dbReference type="PANTHER" id="PTHR33608">
    <property type="entry name" value="BLL2464 PROTEIN"/>
    <property type="match status" value="1"/>
</dbReference>